<feature type="compositionally biased region" description="Basic and acidic residues" evidence="1">
    <location>
        <begin position="10"/>
        <end position="20"/>
    </location>
</feature>
<dbReference type="InterPro" id="IPR012551">
    <property type="entry name" value="DUF1707_SHOCT-like"/>
</dbReference>
<sequence length="195" mass="22174">MTTPQPNSEPRPEHADVRVGDKERTHVLELLSAHFADGYIDVHEFEERTGHAATARTRGDLDSLLKDLPSGNSLAAVPSLDPEVQEQQKSPHAVAPKSSDRELDELIQRGKTVQRLDSIIWTVAMVLFFVFMFLTEWSYFWLFPVAAVGGSIAVRAIYKLDDDEEEIYKEIADKEQSERAQRLRKAAERRRELEG</sequence>
<keyword evidence="2" id="KW-0472">Membrane</keyword>
<dbReference type="RefSeq" id="WP_066836926.1">
    <property type="nucleotide sequence ID" value="NZ_CANSTI010000038.1"/>
</dbReference>
<dbReference type="Pfam" id="PF08044">
    <property type="entry name" value="DUF1707"/>
    <property type="match status" value="1"/>
</dbReference>
<keyword evidence="2" id="KW-0812">Transmembrane</keyword>
<organism evidence="4 5">
    <name type="scientific">Corynebacterium stationis</name>
    <dbReference type="NCBI Taxonomy" id="1705"/>
    <lineage>
        <taxon>Bacteria</taxon>
        <taxon>Bacillati</taxon>
        <taxon>Actinomycetota</taxon>
        <taxon>Actinomycetes</taxon>
        <taxon>Mycobacteriales</taxon>
        <taxon>Corynebacteriaceae</taxon>
        <taxon>Corynebacterium</taxon>
    </lineage>
</organism>
<reference evidence="5" key="1">
    <citation type="submission" date="2016-02" db="EMBL/GenBank/DDBJ databases">
        <authorList>
            <person name="Kaur G."/>
            <person name="Nair G.R."/>
            <person name="Mayilraj S."/>
        </authorList>
    </citation>
    <scope>NUCLEOTIDE SEQUENCE [LARGE SCALE GENOMIC DNA]</scope>
    <source>
        <strain evidence="5">GA-15</strain>
    </source>
</reference>
<gene>
    <name evidence="4" type="ORF">AYJ05_02175</name>
</gene>
<keyword evidence="2" id="KW-1133">Transmembrane helix</keyword>
<feature type="region of interest" description="Disordered" evidence="1">
    <location>
        <begin position="1"/>
        <end position="20"/>
    </location>
</feature>
<proteinExistence type="predicted"/>
<dbReference type="STRING" id="1705.CA21670_09545"/>
<comment type="caution">
    <text evidence="4">The sequence shown here is derived from an EMBL/GenBank/DDBJ whole genome shotgun (WGS) entry which is preliminary data.</text>
</comment>
<accession>A0A177IWW0</accession>
<dbReference type="EMBL" id="LSTQ01000001">
    <property type="protein sequence ID" value="OAH32505.1"/>
    <property type="molecule type" value="Genomic_DNA"/>
</dbReference>
<feature type="region of interest" description="Disordered" evidence="1">
    <location>
        <begin position="81"/>
        <end position="101"/>
    </location>
</feature>
<dbReference type="Proteomes" id="UP000076947">
    <property type="component" value="Unassembled WGS sequence"/>
</dbReference>
<feature type="domain" description="DUF1707" evidence="3">
    <location>
        <begin position="17"/>
        <end position="69"/>
    </location>
</feature>
<name>A0A177IWW0_9CORY</name>
<feature type="transmembrane region" description="Helical" evidence="2">
    <location>
        <begin position="116"/>
        <end position="134"/>
    </location>
</feature>
<evidence type="ECO:0000256" key="2">
    <source>
        <dbReference type="SAM" id="Phobius"/>
    </source>
</evidence>
<evidence type="ECO:0000313" key="5">
    <source>
        <dbReference type="Proteomes" id="UP000076947"/>
    </source>
</evidence>
<dbReference type="OrthoDB" id="3534574at2"/>
<keyword evidence="5" id="KW-1185">Reference proteome</keyword>
<protein>
    <recommendedName>
        <fullName evidence="3">DUF1707 domain-containing protein</fullName>
    </recommendedName>
</protein>
<dbReference type="AlphaFoldDB" id="A0A177IWW0"/>
<evidence type="ECO:0000256" key="1">
    <source>
        <dbReference type="SAM" id="MobiDB-lite"/>
    </source>
</evidence>
<evidence type="ECO:0000313" key="4">
    <source>
        <dbReference type="EMBL" id="OAH32505.1"/>
    </source>
</evidence>
<evidence type="ECO:0000259" key="3">
    <source>
        <dbReference type="Pfam" id="PF08044"/>
    </source>
</evidence>